<dbReference type="EMBL" id="JAOQNS010000013">
    <property type="protein sequence ID" value="MCW2309662.1"/>
    <property type="molecule type" value="Genomic_DNA"/>
</dbReference>
<name>A0ABT3HGZ7_9HYPH</name>
<dbReference type="InterPro" id="IPR002347">
    <property type="entry name" value="SDR_fam"/>
</dbReference>
<evidence type="ECO:0000313" key="4">
    <source>
        <dbReference type="Proteomes" id="UP001209755"/>
    </source>
</evidence>
<keyword evidence="2" id="KW-0560">Oxidoreductase</keyword>
<dbReference type="PROSITE" id="PS00061">
    <property type="entry name" value="ADH_SHORT"/>
    <property type="match status" value="1"/>
</dbReference>
<dbReference type="Pfam" id="PF13561">
    <property type="entry name" value="adh_short_C2"/>
    <property type="match status" value="1"/>
</dbReference>
<dbReference type="SUPFAM" id="SSF51735">
    <property type="entry name" value="NAD(P)-binding Rossmann-fold domains"/>
    <property type="match status" value="1"/>
</dbReference>
<dbReference type="Gene3D" id="3.40.50.720">
    <property type="entry name" value="NAD(P)-binding Rossmann-like Domain"/>
    <property type="match status" value="1"/>
</dbReference>
<proteinExistence type="inferred from homology"/>
<sequence>MPDYARYPSLKDRVVFITGGAAGIGGDMVRQFAGQGAKVGFIDLAEDAGKANVAACIAAGAAHAPLFIPGDLRDIDALKAAIAETGKHFGDITVLVNNAANDDRHDWAEVTPDYWDDRFAVNLRHQFFAIQAVVPQMRRAGFGSIINIGSSCWMIKEDFFPGYAIAKSAVQGLTHTMARTFGPDNIRVNAVLPGWVATERQLEKWWSPEGEAGTMEMQCLKRRITAEEFNRMVLFLAADDGGACTAQSFVVDGGRGPL</sequence>
<dbReference type="PANTHER" id="PTHR24321:SF8">
    <property type="entry name" value="ESTRADIOL 17-BETA-DEHYDROGENASE 8-RELATED"/>
    <property type="match status" value="1"/>
</dbReference>
<dbReference type="Proteomes" id="UP001209755">
    <property type="component" value="Unassembled WGS sequence"/>
</dbReference>
<dbReference type="InterPro" id="IPR020904">
    <property type="entry name" value="Sc_DH/Rdtase_CS"/>
</dbReference>
<accession>A0ABT3HGZ7</accession>
<comment type="caution">
    <text evidence="3">The sequence shown here is derived from an EMBL/GenBank/DDBJ whole genome shotgun (WGS) entry which is preliminary data.</text>
</comment>
<organism evidence="3 4">
    <name type="scientific">Rhodobium gokarnense</name>
    <dbReference type="NCBI Taxonomy" id="364296"/>
    <lineage>
        <taxon>Bacteria</taxon>
        <taxon>Pseudomonadati</taxon>
        <taxon>Pseudomonadota</taxon>
        <taxon>Alphaproteobacteria</taxon>
        <taxon>Hyphomicrobiales</taxon>
        <taxon>Rhodobiaceae</taxon>
        <taxon>Rhodobium</taxon>
    </lineage>
</organism>
<dbReference type="CDD" id="cd05233">
    <property type="entry name" value="SDR_c"/>
    <property type="match status" value="1"/>
</dbReference>
<reference evidence="4" key="1">
    <citation type="submission" date="2023-07" db="EMBL/GenBank/DDBJ databases">
        <title>Genome sequencing of Purple Non-Sulfur Bacteria from various extreme environments.</title>
        <authorList>
            <person name="Mayer M."/>
        </authorList>
    </citation>
    <scope>NUCLEOTIDE SEQUENCE [LARGE SCALE GENOMIC DNA]</scope>
    <source>
        <strain evidence="4">DSM 17935</strain>
    </source>
</reference>
<dbReference type="PANTHER" id="PTHR24321">
    <property type="entry name" value="DEHYDROGENASES, SHORT CHAIN"/>
    <property type="match status" value="1"/>
</dbReference>
<dbReference type="InterPro" id="IPR036291">
    <property type="entry name" value="NAD(P)-bd_dom_sf"/>
</dbReference>
<protein>
    <submittedName>
        <fullName evidence="3">NAD(P)-dependent dehydrogenase (Short-subunit alcohol dehydrogenase family)</fullName>
    </submittedName>
</protein>
<dbReference type="PRINTS" id="PR00080">
    <property type="entry name" value="SDRFAMILY"/>
</dbReference>
<evidence type="ECO:0000256" key="2">
    <source>
        <dbReference type="ARBA" id="ARBA00023002"/>
    </source>
</evidence>
<comment type="similarity">
    <text evidence="1">Belongs to the short-chain dehydrogenases/reductases (SDR) family.</text>
</comment>
<evidence type="ECO:0000256" key="1">
    <source>
        <dbReference type="ARBA" id="ARBA00006484"/>
    </source>
</evidence>
<dbReference type="PRINTS" id="PR00081">
    <property type="entry name" value="GDHRDH"/>
</dbReference>
<gene>
    <name evidence="3" type="ORF">M2319_004018</name>
</gene>
<evidence type="ECO:0000313" key="3">
    <source>
        <dbReference type="EMBL" id="MCW2309662.1"/>
    </source>
</evidence>
<keyword evidence="4" id="KW-1185">Reference proteome</keyword>
<dbReference type="RefSeq" id="WP_264603227.1">
    <property type="nucleotide sequence ID" value="NZ_JAOQNS010000013.1"/>
</dbReference>